<protein>
    <submittedName>
        <fullName evidence="1">Uncharacterized protein</fullName>
    </submittedName>
</protein>
<gene>
    <name evidence="1" type="ORF">ID875_00515</name>
</gene>
<accession>A0A927BIN0</accession>
<dbReference type="AlphaFoldDB" id="A0A927BIN0"/>
<sequence length="403" mass="44341">MAQLQRARAAGRLPDERQVAVPLTEMLGPLGGWTFTRTGSRPRSTRPRGLRLDRLRPAHPRLPTVGLRELQDIAHRRLTVPKFETAIAGARSFGQLLTTTYANDLLGTPVVESHIAPFLSAIPEVDEVWGYGWLGFQNVVAAPIGDVFDNARPPGADPELIKNLLPAASRNALDRILRALRPRTRTFLNEHHDQLSADAARQLSLLLDFFRQRLTPHLPADPAFFDTAGTEVPTPREHWTAVLTGRTSQGEPVSQRYAVGMDDGDYPVLDTDDGRLLVPLVLAELRHFGYTGQFMTPEEIQRAVTELSALGRAAYERALRSRAPLPEDVLRESVRRIVANPVVRDVAGFLMVAARAGIPQVGGATRRPLTEWDSQAVALALGEYALGRPCTRTTPPTGRCGPR</sequence>
<comment type="caution">
    <text evidence="1">The sequence shown here is derived from an EMBL/GenBank/DDBJ whole genome shotgun (WGS) entry which is preliminary data.</text>
</comment>
<name>A0A927BIN0_STRGL</name>
<proteinExistence type="predicted"/>
<dbReference type="EMBL" id="JACWUS010000001">
    <property type="protein sequence ID" value="MBD2827316.1"/>
    <property type="molecule type" value="Genomic_DNA"/>
</dbReference>
<evidence type="ECO:0000313" key="1">
    <source>
        <dbReference type="EMBL" id="MBD2827316.1"/>
    </source>
</evidence>
<reference evidence="1" key="1">
    <citation type="journal article" date="2020" name="PLoS ONE">
        <title>Isolation and characterization of Streptomyces bacteriophages and Streptomyces strains encoding biosynthetic arsenals: Streptomyces strains and phages for antibiotic discovery.</title>
        <authorList>
            <person name="Montano E.T."/>
            <person name="Nideffer J.F."/>
            <person name="Brumage L."/>
            <person name="Erb M."/>
            <person name="Derman A.I."/>
            <person name="Davis J.P."/>
            <person name="Estrada E."/>
            <person name="Fu S."/>
            <person name="Le D."/>
            <person name="Vuppala A."/>
            <person name="Tran C."/>
            <person name="Luterstein E."/>
            <person name="Lakkaraju S."/>
            <person name="Panchagnula S."/>
            <person name="Ren C."/>
            <person name="Doan J."/>
            <person name="Tran S."/>
            <person name="Soriano J."/>
            <person name="Fujita Y."/>
            <person name="Gutala P."/>
            <person name="Fujii Q."/>
            <person name="Lee M."/>
            <person name="Bui A."/>
            <person name="Villarreal C."/>
            <person name="Shing S.R."/>
            <person name="Kim S."/>
            <person name="Freeman D."/>
            <person name="Racha V."/>
            <person name="Ho A."/>
            <person name="Kumar P."/>
            <person name="Falah K."/>
            <person name="Dawson T."/>
            <person name="Enustun E."/>
            <person name="Prichard A."/>
            <person name="Gomez A."/>
            <person name="Khanna K."/>
            <person name="Trigg S."/>
            <person name="Fernandez L."/>
            <person name="Pogliano K."/>
            <person name="Pogliano J."/>
        </authorList>
    </citation>
    <scope>NUCLEOTIDE SEQUENCE</scope>
    <source>
        <strain evidence="1">QF2</strain>
    </source>
</reference>
<organism evidence="1">
    <name type="scientific">Streptomyces globisporus</name>
    <dbReference type="NCBI Taxonomy" id="1908"/>
    <lineage>
        <taxon>Bacteria</taxon>
        <taxon>Bacillati</taxon>
        <taxon>Actinomycetota</taxon>
        <taxon>Actinomycetes</taxon>
        <taxon>Kitasatosporales</taxon>
        <taxon>Streptomycetaceae</taxon>
        <taxon>Streptomyces</taxon>
    </lineage>
</organism>